<gene>
    <name evidence="2" type="ORF">RhiirC2_762342</name>
</gene>
<dbReference type="Proteomes" id="UP000233469">
    <property type="component" value="Unassembled WGS sequence"/>
</dbReference>
<comment type="caution">
    <text evidence="2">The sequence shown here is derived from an EMBL/GenBank/DDBJ whole genome shotgun (WGS) entry which is preliminary data.</text>
</comment>
<evidence type="ECO:0000313" key="2">
    <source>
        <dbReference type="EMBL" id="PKK59812.1"/>
    </source>
</evidence>
<protein>
    <recommendedName>
        <fullName evidence="4">Secreted protein</fullName>
    </recommendedName>
</protein>
<accession>A0A2N1MDU2</accession>
<feature type="non-terminal residue" evidence="2">
    <location>
        <position position="131"/>
    </location>
</feature>
<dbReference type="EMBL" id="LLXL01002860">
    <property type="protein sequence ID" value="PKK59812.1"/>
    <property type="molecule type" value="Genomic_DNA"/>
</dbReference>
<proteinExistence type="predicted"/>
<evidence type="ECO:0000313" key="3">
    <source>
        <dbReference type="Proteomes" id="UP000233469"/>
    </source>
</evidence>
<organism evidence="2 3">
    <name type="scientific">Rhizophagus irregularis</name>
    <dbReference type="NCBI Taxonomy" id="588596"/>
    <lineage>
        <taxon>Eukaryota</taxon>
        <taxon>Fungi</taxon>
        <taxon>Fungi incertae sedis</taxon>
        <taxon>Mucoromycota</taxon>
        <taxon>Glomeromycotina</taxon>
        <taxon>Glomeromycetes</taxon>
        <taxon>Glomerales</taxon>
        <taxon>Glomeraceae</taxon>
        <taxon>Rhizophagus</taxon>
    </lineage>
</organism>
<evidence type="ECO:0008006" key="4">
    <source>
        <dbReference type="Google" id="ProtNLM"/>
    </source>
</evidence>
<sequence>MSRSISAKILWLIWIIGILAIATRNVKAQTPENCSLIMCTKTDGTEAVVATSEPSHLNNAQTFIAGQCPGETNITNCKTDCSGPYNPFVTVAYWTWKKCNRVTVYDIPKYICDASVLNVCVLGKDPQYPFN</sequence>
<name>A0A2N1MDU2_9GLOM</name>
<feature type="signal peptide" evidence="1">
    <location>
        <begin position="1"/>
        <end position="28"/>
    </location>
</feature>
<evidence type="ECO:0000256" key="1">
    <source>
        <dbReference type="SAM" id="SignalP"/>
    </source>
</evidence>
<reference evidence="2 3" key="1">
    <citation type="submission" date="2016-04" db="EMBL/GenBank/DDBJ databases">
        <title>Genome analyses suggest a sexual origin of heterokaryosis in a supposedly ancient asexual fungus.</title>
        <authorList>
            <person name="Ropars J."/>
            <person name="Sedzielewska K."/>
            <person name="Noel J."/>
            <person name="Charron P."/>
            <person name="Farinelli L."/>
            <person name="Marton T."/>
            <person name="Kruger M."/>
            <person name="Pelin A."/>
            <person name="Brachmann A."/>
            <person name="Corradi N."/>
        </authorList>
    </citation>
    <scope>NUCLEOTIDE SEQUENCE [LARGE SCALE GENOMIC DNA]</scope>
    <source>
        <strain evidence="2 3">C2</strain>
    </source>
</reference>
<reference evidence="2 3" key="2">
    <citation type="submission" date="2017-10" db="EMBL/GenBank/DDBJ databases">
        <title>Extensive intraspecific genome diversity in a model arbuscular mycorrhizal fungus.</title>
        <authorList>
            <person name="Chen E.C.H."/>
            <person name="Morin E."/>
            <person name="Baudet D."/>
            <person name="Noel J."/>
            <person name="Ndikumana S."/>
            <person name="Charron P."/>
            <person name="St-Onge C."/>
            <person name="Giorgi J."/>
            <person name="Grigoriev I.V."/>
            <person name="Roux C."/>
            <person name="Martin F.M."/>
            <person name="Corradi N."/>
        </authorList>
    </citation>
    <scope>NUCLEOTIDE SEQUENCE [LARGE SCALE GENOMIC DNA]</scope>
    <source>
        <strain evidence="2 3">C2</strain>
    </source>
</reference>
<dbReference type="AlphaFoldDB" id="A0A2N1MDU2"/>
<keyword evidence="1" id="KW-0732">Signal</keyword>
<dbReference type="VEuPathDB" id="FungiDB:FUN_012435"/>
<feature type="chain" id="PRO_5014949328" description="Secreted protein" evidence="1">
    <location>
        <begin position="29"/>
        <end position="131"/>
    </location>
</feature>